<comment type="caution">
    <text evidence="2">The sequence shown here is derived from an EMBL/GenBank/DDBJ whole genome shotgun (WGS) entry which is preliminary data.</text>
</comment>
<reference evidence="2" key="1">
    <citation type="submission" date="2022-04" db="EMBL/GenBank/DDBJ databases">
        <title>A functionally conserved STORR gene fusion in Papaver species that diverged 16.8 million years ago.</title>
        <authorList>
            <person name="Catania T."/>
        </authorList>
    </citation>
    <scope>NUCLEOTIDE SEQUENCE</scope>
    <source>
        <strain evidence="2">S-188037</strain>
    </source>
</reference>
<dbReference type="Pfam" id="PF13966">
    <property type="entry name" value="zf-RVT"/>
    <property type="match status" value="1"/>
</dbReference>
<dbReference type="Proteomes" id="UP001202328">
    <property type="component" value="Unassembled WGS sequence"/>
</dbReference>
<protein>
    <recommendedName>
        <fullName evidence="1">Reverse transcriptase zinc-binding domain-containing protein</fullName>
    </recommendedName>
</protein>
<evidence type="ECO:0000313" key="3">
    <source>
        <dbReference type="Proteomes" id="UP001202328"/>
    </source>
</evidence>
<sequence>IQVHVWEDLWLGRVPLHSLVDFVLVYLQHLTVRDLIDLSTGEWDLRQIQQLVPVPLIDQIKAIPIGTFIQLRIKKVWSEDKSGHVMVKSAYNYLCQENFGVFEHKSKWMSLWKLRCPSHARHILWVLAHNKTLVRASLVRRGMHIIDICPLCHTTAETIDHAFKDCPKVSNVWDLCKQWWGIHITYNHVGIQWLMDHASLHPPHRSCLAGCLFPFILWQLWLARNRVVLHNDTWLESSILSTAYHK</sequence>
<dbReference type="EMBL" id="JAJJMB010016162">
    <property type="protein sequence ID" value="KAI3849089.1"/>
    <property type="molecule type" value="Genomic_DNA"/>
</dbReference>
<proteinExistence type="predicted"/>
<feature type="non-terminal residue" evidence="2">
    <location>
        <position position="1"/>
    </location>
</feature>
<evidence type="ECO:0000259" key="1">
    <source>
        <dbReference type="Pfam" id="PF13966"/>
    </source>
</evidence>
<dbReference type="InterPro" id="IPR026960">
    <property type="entry name" value="RVT-Znf"/>
</dbReference>
<organism evidence="2 3">
    <name type="scientific">Papaver atlanticum</name>
    <dbReference type="NCBI Taxonomy" id="357466"/>
    <lineage>
        <taxon>Eukaryota</taxon>
        <taxon>Viridiplantae</taxon>
        <taxon>Streptophyta</taxon>
        <taxon>Embryophyta</taxon>
        <taxon>Tracheophyta</taxon>
        <taxon>Spermatophyta</taxon>
        <taxon>Magnoliopsida</taxon>
        <taxon>Ranunculales</taxon>
        <taxon>Papaveraceae</taxon>
        <taxon>Papaveroideae</taxon>
        <taxon>Papaver</taxon>
    </lineage>
</organism>
<accession>A0AAD4X6G3</accession>
<feature type="domain" description="Reverse transcriptase zinc-binding" evidence="1">
    <location>
        <begin position="87"/>
        <end position="173"/>
    </location>
</feature>
<feature type="non-terminal residue" evidence="2">
    <location>
        <position position="246"/>
    </location>
</feature>
<gene>
    <name evidence="2" type="ORF">MKW98_029014</name>
</gene>
<evidence type="ECO:0000313" key="2">
    <source>
        <dbReference type="EMBL" id="KAI3849089.1"/>
    </source>
</evidence>
<name>A0AAD4X6G3_9MAGN</name>
<keyword evidence="3" id="KW-1185">Reference proteome</keyword>
<dbReference type="AlphaFoldDB" id="A0AAD4X6G3"/>